<reference evidence="1 2" key="1">
    <citation type="submission" date="2017-09" db="EMBL/GenBank/DDBJ databases">
        <authorList>
            <person name="Varghese N."/>
            <person name="Submissions S."/>
        </authorList>
    </citation>
    <scope>NUCLEOTIDE SEQUENCE [LARGE SCALE GENOMIC DNA]</scope>
    <source>
        <strain evidence="1 2">OK806</strain>
    </source>
</reference>
<dbReference type="EMBL" id="OCSU01000003">
    <property type="protein sequence ID" value="SOE88857.1"/>
    <property type="molecule type" value="Genomic_DNA"/>
</dbReference>
<evidence type="ECO:0000313" key="2">
    <source>
        <dbReference type="Proteomes" id="UP000219522"/>
    </source>
</evidence>
<dbReference type="Pfam" id="PF22397">
    <property type="entry name" value="NADAR-DarT1"/>
    <property type="match status" value="1"/>
</dbReference>
<evidence type="ECO:0000313" key="1">
    <source>
        <dbReference type="EMBL" id="SOE88857.1"/>
    </source>
</evidence>
<gene>
    <name evidence="1" type="ORF">SAMN05446927_7483</name>
</gene>
<proteinExistence type="predicted"/>
<dbReference type="AlphaFoldDB" id="A0A7Z7N6G1"/>
<dbReference type="InterPro" id="IPR053913">
    <property type="entry name" value="NADAR-DarT1"/>
</dbReference>
<name>A0A7Z7N6G1_9BURK</name>
<keyword evidence="2" id="KW-1185">Reference proteome</keyword>
<accession>A0A7Z7N6G1</accession>
<organism evidence="1 2">
    <name type="scientific">Caballeronia arationis</name>
    <dbReference type="NCBI Taxonomy" id="1777142"/>
    <lineage>
        <taxon>Bacteria</taxon>
        <taxon>Pseudomonadati</taxon>
        <taxon>Pseudomonadota</taxon>
        <taxon>Betaproteobacteria</taxon>
        <taxon>Burkholderiales</taxon>
        <taxon>Burkholderiaceae</taxon>
        <taxon>Caballeronia</taxon>
    </lineage>
</organism>
<protein>
    <submittedName>
        <fullName evidence="1">Uncharacterized protein</fullName>
    </submittedName>
</protein>
<dbReference type="OrthoDB" id="3255715at2"/>
<dbReference type="Proteomes" id="UP000219522">
    <property type="component" value="Unassembled WGS sequence"/>
</dbReference>
<dbReference type="RefSeq" id="WP_062638825.1">
    <property type="nucleotide sequence ID" value="NZ_FCOG02000041.1"/>
</dbReference>
<comment type="caution">
    <text evidence="1">The sequence shown here is derived from an EMBL/GenBank/DDBJ whole genome shotgun (WGS) entry which is preliminary data.</text>
</comment>
<sequence>MAQRPIFIPSFDGPLLVRTVGVTFEWLAGLSLSQRQRSIDSLHAAGRQLAGVSRILDISSKSREKLGTALSAFNLTLRTPDHPQSLSVECAFQGSKVFEHGGPYVDIFAMSSRDAKRDERLQSSGRLTGFRFASVDWPLEPQTAFYDWLYITALMQNPALIRQLEGFSAFSDIEFNPERSVNCQAYAVALYVSLAGRGELRTPGCSRDAFLRIVGGRPVSNARQDDTGQTTLF</sequence>